<dbReference type="EMBL" id="BRYA01000697">
    <property type="protein sequence ID" value="GMI30112.1"/>
    <property type="molecule type" value="Genomic_DNA"/>
</dbReference>
<dbReference type="GO" id="GO:0000492">
    <property type="term" value="P:box C/D snoRNP assembly"/>
    <property type="evidence" value="ECO:0007669"/>
    <property type="project" value="InterPro"/>
</dbReference>
<evidence type="ECO:0000313" key="3">
    <source>
        <dbReference type="Proteomes" id="UP001165065"/>
    </source>
</evidence>
<keyword evidence="3" id="KW-1185">Reference proteome</keyword>
<feature type="compositionally biased region" description="Low complexity" evidence="1">
    <location>
        <begin position="31"/>
        <end position="46"/>
    </location>
</feature>
<evidence type="ECO:0000313" key="2">
    <source>
        <dbReference type="EMBL" id="GMI30112.1"/>
    </source>
</evidence>
<dbReference type="Pfam" id="PF15370">
    <property type="entry name" value="NOPCHAP1"/>
    <property type="match status" value="1"/>
</dbReference>
<sequence>MDGDGEAQEPSFPKPKKRTVDSDSLSPKNMPGLSAPPASLSSLLNPSKGDLLSRLDVFLPAMASANAELSALGAASRQMDATIVRIGVEGGEGDGGSEEGGEEGREEGVEMERGVKNPSSSDPTMIELNVAVGEFDDSLYDKLGLGEKKSEPPSSPPSSSTSLHPSTESFISKKLSSRAPPSLAANPPSSSSPKKKPKIEVLE</sequence>
<feature type="compositionally biased region" description="Low complexity" evidence="1">
    <location>
        <begin position="177"/>
        <end position="192"/>
    </location>
</feature>
<accession>A0A9W7G316</accession>
<feature type="compositionally biased region" description="Low complexity" evidence="1">
    <location>
        <begin position="157"/>
        <end position="169"/>
    </location>
</feature>
<protein>
    <submittedName>
        <fullName evidence="2">Uncharacterized protein</fullName>
    </submittedName>
</protein>
<feature type="region of interest" description="Disordered" evidence="1">
    <location>
        <begin position="1"/>
        <end position="46"/>
    </location>
</feature>
<dbReference type="Proteomes" id="UP001165065">
    <property type="component" value="Unassembled WGS sequence"/>
</dbReference>
<dbReference type="AlphaFoldDB" id="A0A9W7G316"/>
<feature type="compositionally biased region" description="Basic and acidic residues" evidence="1">
    <location>
        <begin position="102"/>
        <end position="115"/>
    </location>
</feature>
<evidence type="ECO:0000256" key="1">
    <source>
        <dbReference type="SAM" id="MobiDB-lite"/>
    </source>
</evidence>
<feature type="region of interest" description="Disordered" evidence="1">
    <location>
        <begin position="142"/>
        <end position="203"/>
    </location>
</feature>
<comment type="caution">
    <text evidence="2">The sequence shown here is derived from an EMBL/GenBank/DDBJ whole genome shotgun (WGS) entry which is preliminary data.</text>
</comment>
<reference evidence="3" key="1">
    <citation type="journal article" date="2023" name="Commun. Biol.">
        <title>Genome analysis of Parmales, the sister group of diatoms, reveals the evolutionary specialization of diatoms from phago-mixotrophs to photoautotrophs.</title>
        <authorList>
            <person name="Ban H."/>
            <person name="Sato S."/>
            <person name="Yoshikawa S."/>
            <person name="Yamada K."/>
            <person name="Nakamura Y."/>
            <person name="Ichinomiya M."/>
            <person name="Sato N."/>
            <person name="Blanc-Mathieu R."/>
            <person name="Endo H."/>
            <person name="Kuwata A."/>
            <person name="Ogata H."/>
        </authorList>
    </citation>
    <scope>NUCLEOTIDE SEQUENCE [LARGE SCALE GENOMIC DNA]</scope>
</reference>
<name>A0A9W7G316_9STRA</name>
<feature type="region of interest" description="Disordered" evidence="1">
    <location>
        <begin position="85"/>
        <end position="127"/>
    </location>
</feature>
<feature type="compositionally biased region" description="Acidic residues" evidence="1">
    <location>
        <begin position="91"/>
        <end position="101"/>
    </location>
</feature>
<organism evidence="2 3">
    <name type="scientific">Triparma columacea</name>
    <dbReference type="NCBI Taxonomy" id="722753"/>
    <lineage>
        <taxon>Eukaryota</taxon>
        <taxon>Sar</taxon>
        <taxon>Stramenopiles</taxon>
        <taxon>Ochrophyta</taxon>
        <taxon>Bolidophyceae</taxon>
        <taxon>Parmales</taxon>
        <taxon>Triparmaceae</taxon>
        <taxon>Triparma</taxon>
    </lineage>
</organism>
<gene>
    <name evidence="2" type="ORF">TrCOL_g12062</name>
</gene>
<proteinExistence type="predicted"/>
<dbReference type="InterPro" id="IPR027921">
    <property type="entry name" value="NOPCHAP1"/>
</dbReference>